<proteinExistence type="inferred from homology"/>
<dbReference type="HOGENOM" id="CLU_038505_0_0_1"/>
<evidence type="ECO:0000256" key="3">
    <source>
        <dbReference type="RuleBase" id="RU363018"/>
    </source>
</evidence>
<dbReference type="GO" id="GO:0043048">
    <property type="term" value="P:dolichyl monophosphate biosynthetic process"/>
    <property type="evidence" value="ECO:0007669"/>
    <property type="project" value="EnsemblFungi"/>
</dbReference>
<dbReference type="InterPro" id="IPR018520">
    <property type="entry name" value="UPP_synth-like_CS"/>
</dbReference>
<comment type="similarity">
    <text evidence="3">Belongs to the UPP synthase family.</text>
</comment>
<gene>
    <name evidence="4" type="primary">TPHA0G02950</name>
    <name evidence="4" type="ordered locus">TPHA_0G02950</name>
</gene>
<protein>
    <recommendedName>
        <fullName evidence="3">Alkyl transferase</fullName>
        <ecNumber evidence="3">2.5.1.-</ecNumber>
    </recommendedName>
</protein>
<dbReference type="FunFam" id="3.40.1180.10:FF:000005">
    <property type="entry name" value="Alkyl transferase"/>
    <property type="match status" value="1"/>
</dbReference>
<accession>G8BW58</accession>
<keyword evidence="2" id="KW-0460">Magnesium</keyword>
<name>G8BW58_TETPH</name>
<keyword evidence="1 3" id="KW-0808">Transferase</keyword>
<dbReference type="GO" id="GO:0016094">
    <property type="term" value="P:polyprenol biosynthetic process"/>
    <property type="evidence" value="ECO:0007669"/>
    <property type="project" value="TreeGrafter"/>
</dbReference>
<dbReference type="GO" id="GO:0045547">
    <property type="term" value="F:ditrans,polycis-polyprenyl diphosphate synthase [(2E,6E)-farnesyl diphosphate specific] activity"/>
    <property type="evidence" value="ECO:0007669"/>
    <property type="project" value="EnsemblFungi"/>
</dbReference>
<dbReference type="PANTHER" id="PTHR10291:SF2">
    <property type="entry name" value="DEHYDRODOLICHYL DIPHOSPHATE SYNTHASE COMPLEX SUBUNIT SRT1"/>
    <property type="match status" value="1"/>
</dbReference>
<dbReference type="AlphaFoldDB" id="G8BW58"/>
<dbReference type="OMA" id="TKGQPDP"/>
<evidence type="ECO:0000256" key="2">
    <source>
        <dbReference type="ARBA" id="ARBA00022842"/>
    </source>
</evidence>
<dbReference type="InterPro" id="IPR001441">
    <property type="entry name" value="UPP_synth-like"/>
</dbReference>
<organism evidence="4 5">
    <name type="scientific">Tetrapisispora phaffii (strain ATCC 24235 / CBS 4417 / NBRC 1672 / NRRL Y-8282 / UCD 70-5)</name>
    <name type="common">Yeast</name>
    <name type="synonym">Fabospora phaffii</name>
    <dbReference type="NCBI Taxonomy" id="1071381"/>
    <lineage>
        <taxon>Eukaryota</taxon>
        <taxon>Fungi</taxon>
        <taxon>Dikarya</taxon>
        <taxon>Ascomycota</taxon>
        <taxon>Saccharomycotina</taxon>
        <taxon>Saccharomycetes</taxon>
        <taxon>Saccharomycetales</taxon>
        <taxon>Saccharomycetaceae</taxon>
        <taxon>Tetrapisispora</taxon>
    </lineage>
</organism>
<dbReference type="SUPFAM" id="SSF64005">
    <property type="entry name" value="Undecaprenyl diphosphate synthase"/>
    <property type="match status" value="1"/>
</dbReference>
<dbReference type="PROSITE" id="PS01066">
    <property type="entry name" value="UPP_SYNTHASE"/>
    <property type="match status" value="1"/>
</dbReference>
<dbReference type="GO" id="GO:0005811">
    <property type="term" value="C:lipid droplet"/>
    <property type="evidence" value="ECO:0007669"/>
    <property type="project" value="EnsemblFungi"/>
</dbReference>
<dbReference type="RefSeq" id="XP_003686570.1">
    <property type="nucleotide sequence ID" value="XM_003686522.1"/>
</dbReference>
<sequence>MIYEILHKLLLEYLFLPFNHLLNTVTELYVHYRNTIVSWLLQYRLIGWILTRFRSLFISVIKVGYVPQHISFIMDGNRRYAKSFDLPVKKGHEAGGLNLLSLVYSCKQMGVKCVSAYAFSIENFNRSPEEVNTLTTLFAEKLDDFAARAVDYTDPLYGTRLKIVGDFSYLSSDMVERIRRVEALTQNGDDFILYICYPYTSRNDIYHSIFNTVDKKINNINTKQSTDNSTIHIKDFSNSMYFDSFSDKCDLLVRTSGHNRLSDYMLWQTHESSTIEFTDSLWPDFSFFSLYWMIIRWSFF</sequence>
<dbReference type="CDD" id="cd00475">
    <property type="entry name" value="Cis_IPPS"/>
    <property type="match status" value="1"/>
</dbReference>
<dbReference type="NCBIfam" id="TIGR00055">
    <property type="entry name" value="uppS"/>
    <property type="match status" value="1"/>
</dbReference>
<dbReference type="Gene3D" id="3.40.1180.10">
    <property type="entry name" value="Decaprenyl diphosphate synthase-like"/>
    <property type="match status" value="1"/>
</dbReference>
<dbReference type="PANTHER" id="PTHR10291">
    <property type="entry name" value="DEHYDRODOLICHYL DIPHOSPHATE SYNTHASE FAMILY MEMBER"/>
    <property type="match status" value="1"/>
</dbReference>
<dbReference type="GO" id="GO:0016020">
    <property type="term" value="C:membrane"/>
    <property type="evidence" value="ECO:0007669"/>
    <property type="project" value="TreeGrafter"/>
</dbReference>
<dbReference type="KEGG" id="tpf:TPHA_0G02950"/>
<dbReference type="GO" id="GO:0005783">
    <property type="term" value="C:endoplasmic reticulum"/>
    <property type="evidence" value="ECO:0007669"/>
    <property type="project" value="TreeGrafter"/>
</dbReference>
<dbReference type="EC" id="2.5.1.-" evidence="3"/>
<dbReference type="Pfam" id="PF01255">
    <property type="entry name" value="Prenyltransf"/>
    <property type="match status" value="1"/>
</dbReference>
<dbReference type="STRING" id="1071381.G8BW58"/>
<keyword evidence="5" id="KW-1185">Reference proteome</keyword>
<dbReference type="InterPro" id="IPR036424">
    <property type="entry name" value="UPP_synth-like_sf"/>
</dbReference>
<dbReference type="EMBL" id="HE612862">
    <property type="protein sequence ID" value="CCE64136.1"/>
    <property type="molecule type" value="Genomic_DNA"/>
</dbReference>
<dbReference type="GO" id="GO:1904423">
    <property type="term" value="C:dehydrodolichyl diphosphate synthase complex"/>
    <property type="evidence" value="ECO:0007669"/>
    <property type="project" value="EnsemblFungi"/>
</dbReference>
<evidence type="ECO:0000313" key="4">
    <source>
        <dbReference type="EMBL" id="CCE64136.1"/>
    </source>
</evidence>
<evidence type="ECO:0000256" key="1">
    <source>
        <dbReference type="ARBA" id="ARBA00022679"/>
    </source>
</evidence>
<evidence type="ECO:0000313" key="5">
    <source>
        <dbReference type="Proteomes" id="UP000005666"/>
    </source>
</evidence>
<dbReference type="OrthoDB" id="4173905at2759"/>
<dbReference type="Proteomes" id="UP000005666">
    <property type="component" value="Chromosome 7"/>
</dbReference>
<dbReference type="eggNOG" id="KOG1602">
    <property type="taxonomic scope" value="Eukaryota"/>
</dbReference>
<reference evidence="4 5" key="1">
    <citation type="journal article" date="2011" name="Proc. Natl. Acad. Sci. U.S.A.">
        <title>Evolutionary erosion of yeast sex chromosomes by mating-type switching accidents.</title>
        <authorList>
            <person name="Gordon J.L."/>
            <person name="Armisen D."/>
            <person name="Proux-Wera E."/>
            <person name="Oheigeartaigh S.S."/>
            <person name="Byrne K.P."/>
            <person name="Wolfe K.H."/>
        </authorList>
    </citation>
    <scope>NUCLEOTIDE SEQUENCE [LARGE SCALE GENOMIC DNA]</scope>
    <source>
        <strain evidence="5">ATCC 24235 / CBS 4417 / NBRC 1672 / NRRL Y-8282 / UCD 70-5</strain>
    </source>
</reference>
<dbReference type="GeneID" id="11535894"/>